<dbReference type="SMART" id="SM00318">
    <property type="entry name" value="SNc"/>
    <property type="match status" value="1"/>
</dbReference>
<proteinExistence type="predicted"/>
<keyword evidence="1" id="KW-0732">Signal</keyword>
<evidence type="ECO:0000313" key="3">
    <source>
        <dbReference type="EMBL" id="AKH18975.1"/>
    </source>
</evidence>
<geneLocation type="plasmid" evidence="3 4">
    <name>pNXO2</name>
</geneLocation>
<dbReference type="PROSITE" id="PS50830">
    <property type="entry name" value="TNASE_3"/>
    <property type="match status" value="1"/>
</dbReference>
<dbReference type="PANTHER" id="PTHR12302:SF26">
    <property type="entry name" value="BLR1266 PROTEIN"/>
    <property type="match status" value="1"/>
</dbReference>
<evidence type="ECO:0000256" key="1">
    <source>
        <dbReference type="SAM" id="SignalP"/>
    </source>
</evidence>
<dbReference type="PROSITE" id="PS51257">
    <property type="entry name" value="PROKAR_LIPOPROTEIN"/>
    <property type="match status" value="1"/>
</dbReference>
<sequence length="192" mass="20850">MIRFLLCSALLLGGCDALADRATDRARDAGAAAVARAFDSTGADPARPNLQGRGRAIDGDTVSMDFRLSGVDAYERKQMCARDNACWPCGKIAQDFAAKALRDRPATIELVGGATYGRPVAIVTVDGEDLGEMMIRAGLAVPAPRYLKSDPARARRYEDAARTARRERRGAYAGDWIEPASWRRGQRLECET</sequence>
<name>A0A0F7JW67_9SPHN</name>
<dbReference type="Pfam" id="PF00565">
    <property type="entry name" value="SNase"/>
    <property type="match status" value="1"/>
</dbReference>
<keyword evidence="4" id="KW-1185">Reference proteome</keyword>
<dbReference type="InterPro" id="IPR035437">
    <property type="entry name" value="SNase_OB-fold_sf"/>
</dbReference>
<dbReference type="RefSeq" id="WP_047100419.1">
    <property type="nucleotide sequence ID" value="NZ_CP011450.1"/>
</dbReference>
<dbReference type="AlphaFoldDB" id="A0A0F7JW67"/>
<dbReference type="InterPro" id="IPR016071">
    <property type="entry name" value="Staphylococal_nuclease_OB-fold"/>
</dbReference>
<evidence type="ECO:0000313" key="4">
    <source>
        <dbReference type="Proteomes" id="UP000018851"/>
    </source>
</evidence>
<keyword evidence="3" id="KW-0614">Plasmid</keyword>
<organism evidence="3 4">
    <name type="scientific">Sphingomonas sanxanigenens DSM 19645 = NX02</name>
    <dbReference type="NCBI Taxonomy" id="1123269"/>
    <lineage>
        <taxon>Bacteria</taxon>
        <taxon>Pseudomonadati</taxon>
        <taxon>Pseudomonadota</taxon>
        <taxon>Alphaproteobacteria</taxon>
        <taxon>Sphingomonadales</taxon>
        <taxon>Sphingomonadaceae</taxon>
        <taxon>Sphingomonas</taxon>
    </lineage>
</organism>
<dbReference type="PANTHER" id="PTHR12302">
    <property type="entry name" value="EBNA2 BINDING PROTEIN P100"/>
    <property type="match status" value="1"/>
</dbReference>
<dbReference type="Proteomes" id="UP000018851">
    <property type="component" value="Plasmid pNXO2"/>
</dbReference>
<accession>A0A0F7JW67</accession>
<gene>
    <name evidence="3" type="ORF">NX02_p1670</name>
</gene>
<dbReference type="KEGG" id="ssan:NX02_p1670"/>
<dbReference type="EMBL" id="CP011450">
    <property type="protein sequence ID" value="AKH18975.1"/>
    <property type="molecule type" value="Genomic_DNA"/>
</dbReference>
<dbReference type="SUPFAM" id="SSF50199">
    <property type="entry name" value="Staphylococcal nuclease"/>
    <property type="match status" value="1"/>
</dbReference>
<evidence type="ECO:0000259" key="2">
    <source>
        <dbReference type="PROSITE" id="PS50830"/>
    </source>
</evidence>
<reference evidence="3 4" key="1">
    <citation type="submission" date="2015-05" db="EMBL/GenBank/DDBJ databases">
        <title>Plasmid of Sphingomonas sanxanigenens NX02.</title>
        <authorList>
            <person name="Huang H."/>
            <person name="Ma T."/>
        </authorList>
    </citation>
    <scope>NUCLEOTIDE SEQUENCE [LARGE SCALE GENOMIC DNA]</scope>
    <source>
        <strain evidence="3 4">NX02</strain>
        <plasmid evidence="4">Plasmid pNXO2</plasmid>
    </source>
</reference>
<feature type="signal peptide" evidence="1">
    <location>
        <begin position="1"/>
        <end position="19"/>
    </location>
</feature>
<feature type="chain" id="PRO_5002517335" description="TNase-like domain-containing protein" evidence="1">
    <location>
        <begin position="20"/>
        <end position="192"/>
    </location>
</feature>
<dbReference type="Gene3D" id="2.40.50.90">
    <property type="match status" value="1"/>
</dbReference>
<protein>
    <recommendedName>
        <fullName evidence="2">TNase-like domain-containing protein</fullName>
    </recommendedName>
</protein>
<feature type="domain" description="TNase-like" evidence="2">
    <location>
        <begin position="55"/>
        <end position="174"/>
    </location>
</feature>